<evidence type="ECO:0000256" key="6">
    <source>
        <dbReference type="ARBA" id="ARBA00037882"/>
    </source>
</evidence>
<dbReference type="HOGENOM" id="CLU_006921_0_1_1"/>
<evidence type="ECO:0000259" key="9">
    <source>
        <dbReference type="Pfam" id="PF10017"/>
    </source>
</evidence>
<accession>G0S440</accession>
<dbReference type="SMR" id="G0S440"/>
<keyword evidence="3" id="KW-0949">S-adenosyl-L-methionine</keyword>
<feature type="region of interest" description="Disordered" evidence="7">
    <location>
        <begin position="757"/>
        <end position="776"/>
    </location>
</feature>
<dbReference type="OrthoDB" id="659at2759"/>
<dbReference type="GeneID" id="18257098"/>
<dbReference type="InterPro" id="IPR051128">
    <property type="entry name" value="EgtD_Methyltrsf_superfamily"/>
</dbReference>
<dbReference type="PANTHER" id="PTHR43397">
    <property type="entry name" value="ERGOTHIONEINE BIOSYNTHESIS PROTEIN 1"/>
    <property type="match status" value="1"/>
</dbReference>
<reference evidence="11 12" key="1">
    <citation type="journal article" date="2011" name="Cell">
        <title>Insight into structure and assembly of the nuclear pore complex by utilizing the genome of a eukaryotic thermophile.</title>
        <authorList>
            <person name="Amlacher S."/>
            <person name="Sarges P."/>
            <person name="Flemming D."/>
            <person name="van Noort V."/>
            <person name="Kunze R."/>
            <person name="Devos D.P."/>
            <person name="Arumugam M."/>
            <person name="Bork P."/>
            <person name="Hurt E."/>
        </authorList>
    </citation>
    <scope>NUCLEOTIDE SEQUENCE [LARGE SCALE GENOMIC DNA]</scope>
    <source>
        <strain evidence="12">DSM 1495 / CBS 144.50 / IMI 039719</strain>
    </source>
</reference>
<dbReference type="PANTHER" id="PTHR43397:SF1">
    <property type="entry name" value="ERGOTHIONEINE BIOSYNTHESIS PROTEIN 1"/>
    <property type="match status" value="1"/>
</dbReference>
<dbReference type="InterPro" id="IPR016187">
    <property type="entry name" value="CTDL_fold"/>
</dbReference>
<dbReference type="AlphaFoldDB" id="G0S440"/>
<sequence length="893" mass="100738">MPGLENPVLASQTGQGRLLAIKEKKRLPDVRVKIGEKASFDIIDIRQGSVEMNLKVEILSMFLTKNGPRKLPTLLLYDERGLQLFEKITYLEEYYLTNDEIEVLQKYSADIAKLIPEGAMLIELGSGNLRKVNLLLRAFEDAGKSIDYYALDLSKQELERTLAQLPHYQYVRAHGLLGTYDDGRAWLKHPSRASRQKCILSLGSSVGNFDRADAAAFLKTFADILGPGDTMLIGLDACNDPARVYHAYNDKEGVTHELASQAGSGDSADESIHRFILNGLRHANKILGETVFVEAEWRVIGEYVYDGQGGRHQAFYAPLHDTTVLGQLIRPHDRIQVEQSLKYSPAEAELLWKRAGMEEIGHWRCRDEYGVHMLSKPKMAFGLIPSVYARSALPSLEEWESLWAAWDTLTQEMLPPEELLSKPIKLRNACIFYLGHIPNFLDVQLSKVTTDPLTDPAWYRRIFERGIDPDVDNPEICHDHSEIPDEWPPADEILEYQTRVRARLRKYYENGVENIPRHIGRAIWVGFEHEIMHLETLLYMMLQSDKTRPPPNVPVPDWEKLAAKARSERVPNEWFDIPEQEITIGLDDPEDETDPNVHYGWDNEKPVRRAKVHAFQAKGRPITNEEYATYLYNTHGSQIPASWAYTKEKDPQNGVSGTNGHSTIANGTAPLPESFLEDKAVKTVFGLVPLKYALDWPVFASYNELAACAAWMGGRIPTFEEVRSIYAHVEARKKQKEAQKHLAQTVPAVNAHLCNNGVEISPPATPPAGTAAATAEGDESENSLFIDLDGANVGFQHWHPVPVTNRGGELAGQAECGGVWEWTSSVLRPWDGFKPMTLYPGYTADFFDEKHNIVLGGSWATHPRIAGRKSFVNWYQRNYPYAWVGARLVRDLP</sequence>
<dbReference type="InterPro" id="IPR019257">
    <property type="entry name" value="MeTrfase_dom"/>
</dbReference>
<evidence type="ECO:0000256" key="4">
    <source>
        <dbReference type="ARBA" id="ARBA00023002"/>
    </source>
</evidence>
<dbReference type="OMA" id="FKHWHPT"/>
<evidence type="ECO:0000259" key="10">
    <source>
        <dbReference type="Pfam" id="PF12867"/>
    </source>
</evidence>
<feature type="domain" description="DinB-like" evidence="10">
    <location>
        <begin position="402"/>
        <end position="537"/>
    </location>
</feature>
<proteinExistence type="predicted"/>
<dbReference type="InterPro" id="IPR029063">
    <property type="entry name" value="SAM-dependent_MTases_sf"/>
</dbReference>
<dbReference type="InterPro" id="IPR017805">
    <property type="entry name" value="SAM_MeTrfase_EasF-type_put"/>
</dbReference>
<dbReference type="EMBL" id="GL988041">
    <property type="protein sequence ID" value="EGS21214.1"/>
    <property type="molecule type" value="Genomic_DNA"/>
</dbReference>
<evidence type="ECO:0000313" key="11">
    <source>
        <dbReference type="EMBL" id="EGS21214.1"/>
    </source>
</evidence>
<keyword evidence="2" id="KW-0808">Transferase</keyword>
<dbReference type="Gene3D" id="3.40.50.150">
    <property type="entry name" value="Vaccinia Virus protein VP39"/>
    <property type="match status" value="1"/>
</dbReference>
<evidence type="ECO:0000256" key="2">
    <source>
        <dbReference type="ARBA" id="ARBA00022679"/>
    </source>
</evidence>
<keyword evidence="12" id="KW-1185">Reference proteome</keyword>
<dbReference type="Proteomes" id="UP000008066">
    <property type="component" value="Unassembled WGS sequence"/>
</dbReference>
<dbReference type="InterPro" id="IPR005532">
    <property type="entry name" value="SUMF_dom"/>
</dbReference>
<comment type="pathway">
    <text evidence="6">Amino-acid biosynthesis; ergothioneine biosynthesis.</text>
</comment>
<name>G0S440_CHATD</name>
<dbReference type="InterPro" id="IPR024775">
    <property type="entry name" value="DinB-like"/>
</dbReference>
<dbReference type="InterPro" id="IPR042095">
    <property type="entry name" value="SUMF_sf"/>
</dbReference>
<dbReference type="RefSeq" id="XP_006693510.1">
    <property type="nucleotide sequence ID" value="XM_006693447.1"/>
</dbReference>
<protein>
    <submittedName>
        <fullName evidence="11">Uncharacterized protein</fullName>
    </submittedName>
</protein>
<evidence type="ECO:0000256" key="1">
    <source>
        <dbReference type="ARBA" id="ARBA00022603"/>
    </source>
</evidence>
<evidence type="ECO:0000256" key="3">
    <source>
        <dbReference type="ARBA" id="ARBA00022691"/>
    </source>
</evidence>
<evidence type="ECO:0000256" key="5">
    <source>
        <dbReference type="ARBA" id="ARBA00023004"/>
    </source>
</evidence>
<evidence type="ECO:0000313" key="12">
    <source>
        <dbReference type="Proteomes" id="UP000008066"/>
    </source>
</evidence>
<dbReference type="Gene3D" id="3.90.1580.10">
    <property type="entry name" value="paralog of FGE (formylglycine-generating enzyme)"/>
    <property type="match status" value="1"/>
</dbReference>
<organism evidence="12">
    <name type="scientific">Chaetomium thermophilum (strain DSM 1495 / CBS 144.50 / IMI 039719)</name>
    <name type="common">Thermochaetoides thermophila</name>
    <dbReference type="NCBI Taxonomy" id="759272"/>
    <lineage>
        <taxon>Eukaryota</taxon>
        <taxon>Fungi</taxon>
        <taxon>Dikarya</taxon>
        <taxon>Ascomycota</taxon>
        <taxon>Pezizomycotina</taxon>
        <taxon>Sordariomycetes</taxon>
        <taxon>Sordariomycetidae</taxon>
        <taxon>Sordariales</taxon>
        <taxon>Chaetomiaceae</taxon>
        <taxon>Thermochaetoides</taxon>
    </lineage>
</organism>
<dbReference type="GO" id="GO:0032259">
    <property type="term" value="P:methylation"/>
    <property type="evidence" value="ECO:0007669"/>
    <property type="project" value="UniProtKB-KW"/>
</dbReference>
<feature type="domain" description="Sulfatase-modifying factor enzyme-like" evidence="8">
    <location>
        <begin position="599"/>
        <end position="890"/>
    </location>
</feature>
<keyword evidence="4" id="KW-0560">Oxidoreductase</keyword>
<dbReference type="Pfam" id="PF03781">
    <property type="entry name" value="FGE-sulfatase"/>
    <property type="match status" value="1"/>
</dbReference>
<evidence type="ECO:0000259" key="8">
    <source>
        <dbReference type="Pfam" id="PF03781"/>
    </source>
</evidence>
<dbReference type="STRING" id="759272.G0S440"/>
<feature type="domain" description="Histidine-specific methyltransferase SAM-dependent" evidence="9">
    <location>
        <begin position="66"/>
        <end position="257"/>
    </location>
</feature>
<dbReference type="KEGG" id="cthr:CTHT_0030600"/>
<dbReference type="Pfam" id="PF10017">
    <property type="entry name" value="Methyltransf_33"/>
    <property type="match status" value="2"/>
</dbReference>
<dbReference type="NCBIfam" id="TIGR03439">
    <property type="entry name" value="methyl_EasF"/>
    <property type="match status" value="1"/>
</dbReference>
<dbReference type="GO" id="GO:0008168">
    <property type="term" value="F:methyltransferase activity"/>
    <property type="evidence" value="ECO:0007669"/>
    <property type="project" value="UniProtKB-KW"/>
</dbReference>
<dbReference type="eggNOG" id="ENOG502QS9T">
    <property type="taxonomic scope" value="Eukaryota"/>
</dbReference>
<feature type="domain" description="Histidine-specific methyltransferase SAM-dependent" evidence="9">
    <location>
        <begin position="268"/>
        <end position="374"/>
    </location>
</feature>
<evidence type="ECO:0000256" key="7">
    <source>
        <dbReference type="SAM" id="MobiDB-lite"/>
    </source>
</evidence>
<keyword evidence="1" id="KW-0489">Methyltransferase</keyword>
<gene>
    <name evidence="11" type="ORF">CTHT_0030600</name>
</gene>
<dbReference type="SUPFAM" id="SSF56436">
    <property type="entry name" value="C-type lectin-like"/>
    <property type="match status" value="1"/>
</dbReference>
<keyword evidence="5" id="KW-0408">Iron</keyword>
<dbReference type="Pfam" id="PF12867">
    <property type="entry name" value="DinB_2"/>
    <property type="match status" value="1"/>
</dbReference>